<dbReference type="KEGG" id="vai:BU251_02330"/>
<evidence type="ECO:0000313" key="3">
    <source>
        <dbReference type="EMBL" id="QAT16647.1"/>
    </source>
</evidence>
<gene>
    <name evidence="3" type="ORF">BU251_02330</name>
</gene>
<dbReference type="AlphaFoldDB" id="A0A410P374"/>
<keyword evidence="1" id="KW-0732">Signal</keyword>
<evidence type="ECO:0000259" key="2">
    <source>
        <dbReference type="Pfam" id="PF01814"/>
    </source>
</evidence>
<dbReference type="PANTHER" id="PTHR39966">
    <property type="entry name" value="BLL2471 PROTEIN-RELATED"/>
    <property type="match status" value="1"/>
</dbReference>
<evidence type="ECO:0000313" key="4">
    <source>
        <dbReference type="Proteomes" id="UP000287243"/>
    </source>
</evidence>
<evidence type="ECO:0000256" key="1">
    <source>
        <dbReference type="SAM" id="SignalP"/>
    </source>
</evidence>
<dbReference type="Pfam" id="PF01814">
    <property type="entry name" value="Hemerythrin"/>
    <property type="match status" value="1"/>
</dbReference>
<feature type="chain" id="PRO_5019023488" description="Hemerythrin-like domain-containing protein" evidence="1">
    <location>
        <begin position="26"/>
        <end position="247"/>
    </location>
</feature>
<accession>A0A410P374</accession>
<dbReference type="PANTHER" id="PTHR39966:SF1">
    <property type="entry name" value="HEMERYTHRIN-LIKE DOMAIN-CONTAINING PROTEIN"/>
    <property type="match status" value="1"/>
</dbReference>
<protein>
    <recommendedName>
        <fullName evidence="2">Hemerythrin-like domain-containing protein</fullName>
    </recommendedName>
</protein>
<reference evidence="3 4" key="1">
    <citation type="submission" date="2017-01" db="EMBL/GenBank/DDBJ databases">
        <title>First insights into the biology of 'candidatus Vampirococcus archaeovorus'.</title>
        <authorList>
            <person name="Kizina J."/>
            <person name="Jordan S."/>
            <person name="Stueber K."/>
            <person name="Reinhardt R."/>
            <person name="Harder J."/>
        </authorList>
    </citation>
    <scope>NUCLEOTIDE SEQUENCE [LARGE SCALE GENOMIC DNA]</scope>
    <source>
        <strain evidence="3 4">LiM</strain>
    </source>
</reference>
<dbReference type="CDD" id="cd12108">
    <property type="entry name" value="Hr-like"/>
    <property type="match status" value="1"/>
</dbReference>
<feature type="signal peptide" evidence="1">
    <location>
        <begin position="1"/>
        <end position="25"/>
    </location>
</feature>
<name>A0A410P374_VELA1</name>
<organism evidence="3 4">
    <name type="scientific">Velamenicoccus archaeovorus</name>
    <dbReference type="NCBI Taxonomy" id="1930593"/>
    <lineage>
        <taxon>Bacteria</taxon>
        <taxon>Pseudomonadati</taxon>
        <taxon>Candidatus Omnitrophota</taxon>
        <taxon>Candidatus Velamenicoccus</taxon>
    </lineage>
</organism>
<dbReference type="EMBL" id="CP019384">
    <property type="protein sequence ID" value="QAT16647.1"/>
    <property type="molecule type" value="Genomic_DNA"/>
</dbReference>
<dbReference type="GO" id="GO:0005886">
    <property type="term" value="C:plasma membrane"/>
    <property type="evidence" value="ECO:0007669"/>
    <property type="project" value="TreeGrafter"/>
</dbReference>
<dbReference type="RefSeq" id="WP_128699286.1">
    <property type="nucleotide sequence ID" value="NZ_CP019384.1"/>
</dbReference>
<dbReference type="InterPro" id="IPR012312">
    <property type="entry name" value="Hemerythrin-like"/>
</dbReference>
<dbReference type="Proteomes" id="UP000287243">
    <property type="component" value="Chromosome"/>
</dbReference>
<dbReference type="OrthoDB" id="2083283at2"/>
<dbReference type="Gene3D" id="1.20.120.520">
    <property type="entry name" value="nmb1532 protein domain like"/>
    <property type="match status" value="1"/>
</dbReference>
<feature type="domain" description="Hemerythrin-like" evidence="2">
    <location>
        <begin position="51"/>
        <end position="180"/>
    </location>
</feature>
<sequence length="247" mass="27921">MPSYKTLGCGVAGLLWLAAVPFVSAAELKPASSGAAGKAMAAEEETNISVLEDLMREHGVLDRLLLIYEELLRRLEADKPFPPETLRSATDIIRDFIQDYHERLEEKYVFVKFRYAQAFEEMITALQRQHEAGRLLVKDIVSCEDLRSPDEKKKLMASMRAFIRMYRPHKAREDTVVFPTFHALTYVSEYDMLGDIFEQEEVRHLGSGGFDKIVSRVEALEKKLGIYDLSSFTPLPAAESRGKGEGA</sequence>
<proteinExistence type="predicted"/>
<keyword evidence="4" id="KW-1185">Reference proteome</keyword>